<sequence>MYWFILSLLTALAVSSQDACVKRFFSGLSPFEMAACPLFYSLPMLAVAAPFIPVPPVGPDFGWTFLLSIPMNGISFILYMRAIRESPLSLTIPYLAFTPVFMILTGYLFLGEMPSPTGILGILVICAGGYTLNIDPARWHILFPIRAVFRETGSWLMLIVAFLYSFTSVIGKKAILNSSPLFFSILFFGVFNLLMLFLLRIMKKIRFATFLAHPVNGSLAGTLFFLHILFHGWAISMTKAAYMISVKRLSVLFSIIYGKFIFREERIAIRLGGALLMLAGTLLITLQGD</sequence>
<feature type="transmembrane region" description="Helical" evidence="1">
    <location>
        <begin position="92"/>
        <end position="110"/>
    </location>
</feature>
<accession>A0A401FZ25</accession>
<feature type="transmembrane region" description="Helical" evidence="1">
    <location>
        <begin position="181"/>
        <end position="199"/>
    </location>
</feature>
<evidence type="ECO:0000313" key="3">
    <source>
        <dbReference type="EMBL" id="GBC62193.1"/>
    </source>
</evidence>
<dbReference type="EMBL" id="BEXT01000001">
    <property type="protein sequence ID" value="GBC62193.1"/>
    <property type="molecule type" value="Genomic_DNA"/>
</dbReference>
<dbReference type="Proteomes" id="UP000288096">
    <property type="component" value="Unassembled WGS sequence"/>
</dbReference>
<keyword evidence="1" id="KW-0812">Transmembrane</keyword>
<dbReference type="PANTHER" id="PTHR22911:SF137">
    <property type="entry name" value="SOLUTE CARRIER FAMILY 35 MEMBER G2-RELATED"/>
    <property type="match status" value="1"/>
</dbReference>
<gene>
    <name evidence="3" type="ORF">DENIS_3162</name>
</gene>
<feature type="transmembrane region" description="Helical" evidence="1">
    <location>
        <begin position="116"/>
        <end position="134"/>
    </location>
</feature>
<organism evidence="3 4">
    <name type="scientific">Desulfonema ishimotonii</name>
    <dbReference type="NCBI Taxonomy" id="45657"/>
    <lineage>
        <taxon>Bacteria</taxon>
        <taxon>Pseudomonadati</taxon>
        <taxon>Thermodesulfobacteriota</taxon>
        <taxon>Desulfobacteria</taxon>
        <taxon>Desulfobacterales</taxon>
        <taxon>Desulfococcaceae</taxon>
        <taxon>Desulfonema</taxon>
    </lineage>
</organism>
<dbReference type="SUPFAM" id="SSF103481">
    <property type="entry name" value="Multidrug resistance efflux transporter EmrE"/>
    <property type="match status" value="2"/>
</dbReference>
<feature type="domain" description="EamA" evidence="2">
    <location>
        <begin position="2"/>
        <end position="130"/>
    </location>
</feature>
<dbReference type="Gene3D" id="1.10.3730.20">
    <property type="match status" value="1"/>
</dbReference>
<name>A0A401FZ25_9BACT</name>
<feature type="transmembrane region" description="Helical" evidence="1">
    <location>
        <begin position="240"/>
        <end position="260"/>
    </location>
</feature>
<feature type="transmembrane region" description="Helical" evidence="1">
    <location>
        <begin position="267"/>
        <end position="286"/>
    </location>
</feature>
<evidence type="ECO:0000256" key="1">
    <source>
        <dbReference type="SAM" id="Phobius"/>
    </source>
</evidence>
<reference evidence="4" key="2">
    <citation type="submission" date="2019-01" db="EMBL/GenBank/DDBJ databases">
        <title>Genome sequence of Desulfonema ishimotonii strain Tokyo 01.</title>
        <authorList>
            <person name="Fukui M."/>
        </authorList>
    </citation>
    <scope>NUCLEOTIDE SEQUENCE [LARGE SCALE GENOMIC DNA]</scope>
    <source>
        <strain evidence="4">Tokyo 01</strain>
    </source>
</reference>
<dbReference type="InterPro" id="IPR000620">
    <property type="entry name" value="EamA_dom"/>
</dbReference>
<comment type="caution">
    <text evidence="3">The sequence shown here is derived from an EMBL/GenBank/DDBJ whole genome shotgun (WGS) entry which is preliminary data.</text>
</comment>
<keyword evidence="4" id="KW-1185">Reference proteome</keyword>
<dbReference type="PANTHER" id="PTHR22911">
    <property type="entry name" value="ACYL-MALONYL CONDENSING ENZYME-RELATED"/>
    <property type="match status" value="1"/>
</dbReference>
<dbReference type="Pfam" id="PF00892">
    <property type="entry name" value="EamA"/>
    <property type="match status" value="1"/>
</dbReference>
<evidence type="ECO:0000259" key="2">
    <source>
        <dbReference type="Pfam" id="PF00892"/>
    </source>
</evidence>
<feature type="transmembrane region" description="Helical" evidence="1">
    <location>
        <begin position="155"/>
        <end position="175"/>
    </location>
</feature>
<keyword evidence="1" id="KW-0472">Membrane</keyword>
<reference evidence="4" key="1">
    <citation type="submission" date="2017-11" db="EMBL/GenBank/DDBJ databases">
        <authorList>
            <person name="Watanabe M."/>
            <person name="Kojima H."/>
        </authorList>
    </citation>
    <scope>NUCLEOTIDE SEQUENCE [LARGE SCALE GENOMIC DNA]</scope>
    <source>
        <strain evidence="4">Tokyo 01</strain>
    </source>
</reference>
<dbReference type="InterPro" id="IPR037185">
    <property type="entry name" value="EmrE-like"/>
</dbReference>
<keyword evidence="1" id="KW-1133">Transmembrane helix</keyword>
<feature type="transmembrane region" description="Helical" evidence="1">
    <location>
        <begin position="61"/>
        <end position="80"/>
    </location>
</feature>
<protein>
    <submittedName>
        <fullName evidence="3">EamA family transporter</fullName>
    </submittedName>
</protein>
<feature type="transmembrane region" description="Helical" evidence="1">
    <location>
        <begin position="211"/>
        <end position="234"/>
    </location>
</feature>
<dbReference type="AlphaFoldDB" id="A0A401FZ25"/>
<evidence type="ECO:0000313" key="4">
    <source>
        <dbReference type="Proteomes" id="UP000288096"/>
    </source>
</evidence>
<proteinExistence type="predicted"/>
<dbReference type="GO" id="GO:0016020">
    <property type="term" value="C:membrane"/>
    <property type="evidence" value="ECO:0007669"/>
    <property type="project" value="InterPro"/>
</dbReference>